<evidence type="ECO:0000313" key="3">
    <source>
        <dbReference type="Proteomes" id="UP001431209"/>
    </source>
</evidence>
<accession>A0AAW2Z0Q0</accession>
<gene>
    <name evidence="2" type="ORF">AKO1_014129</name>
</gene>
<dbReference type="AlphaFoldDB" id="A0AAW2Z0Q0"/>
<dbReference type="Proteomes" id="UP001431209">
    <property type="component" value="Unassembled WGS sequence"/>
</dbReference>
<dbReference type="EMBL" id="JAOPGA020000901">
    <property type="protein sequence ID" value="KAL0482848.1"/>
    <property type="molecule type" value="Genomic_DNA"/>
</dbReference>
<name>A0AAW2Z0Q0_9EUKA</name>
<dbReference type="Gene3D" id="3.60.21.10">
    <property type="match status" value="2"/>
</dbReference>
<evidence type="ECO:0000259" key="1">
    <source>
        <dbReference type="Pfam" id="PF00149"/>
    </source>
</evidence>
<organism evidence="2 3">
    <name type="scientific">Acrasis kona</name>
    <dbReference type="NCBI Taxonomy" id="1008807"/>
    <lineage>
        <taxon>Eukaryota</taxon>
        <taxon>Discoba</taxon>
        <taxon>Heterolobosea</taxon>
        <taxon>Tetramitia</taxon>
        <taxon>Eutetramitia</taxon>
        <taxon>Acrasidae</taxon>
        <taxon>Acrasis</taxon>
    </lineage>
</organism>
<comment type="caution">
    <text evidence="2">The sequence shown here is derived from an EMBL/GenBank/DDBJ whole genome shotgun (WGS) entry which is preliminary data.</text>
</comment>
<keyword evidence="3" id="KW-1185">Reference proteome</keyword>
<dbReference type="PANTHER" id="PTHR37523:SF1">
    <property type="entry name" value="CALCINEURIN-LIKE PHOSPHOESTERASE DOMAIN-CONTAINING PROTEIN"/>
    <property type="match status" value="1"/>
</dbReference>
<dbReference type="GO" id="GO:0016787">
    <property type="term" value="F:hydrolase activity"/>
    <property type="evidence" value="ECO:0007669"/>
    <property type="project" value="InterPro"/>
</dbReference>
<dbReference type="SUPFAM" id="SSF56300">
    <property type="entry name" value="Metallo-dependent phosphatases"/>
    <property type="match status" value="1"/>
</dbReference>
<dbReference type="PANTHER" id="PTHR37523">
    <property type="entry name" value="METALLOPHOSPHOESTERASE"/>
    <property type="match status" value="1"/>
</dbReference>
<dbReference type="InterPro" id="IPR004843">
    <property type="entry name" value="Calcineurin-like_PHP"/>
</dbReference>
<sequence>MCKIVFSSDLHGNLDQYSSIVQLATKEQASIIVFGGDLFLKGSISASTKTIEAQRVYFTDKILPIVKDYSGHVFFTFGNADFYIIVDVLRKYIVQENFTNIHVVNDEVVQIPNSKIKLLAYAGVPFTRHMLKDWERFDTCDPQEHSLRDLSYIVTKGAVSYNYEQFNYLTNGLNLKEYLVEDDQQKVLLKYGPNINYVNLPTLENVQLMKNFSIECQMRRILNDCKQEDYTNMIWIIHGPPYGTNLDVLKTKTHCGSRAVRQLIHEFQPLASFHGHIHETVDMSGSYKDKIGNTHCYSSGNYPNMKLVSAIVINTREADKAKRVTV</sequence>
<reference evidence="2 3" key="1">
    <citation type="submission" date="2024-03" db="EMBL/GenBank/DDBJ databases">
        <title>The Acrasis kona genome and developmental transcriptomes reveal deep origins of eukaryotic multicellular pathways.</title>
        <authorList>
            <person name="Sheikh S."/>
            <person name="Fu C.-J."/>
            <person name="Brown M.W."/>
            <person name="Baldauf S.L."/>
        </authorList>
    </citation>
    <scope>NUCLEOTIDE SEQUENCE [LARGE SCALE GENOMIC DNA]</scope>
    <source>
        <strain evidence="2 3">ATCC MYA-3509</strain>
    </source>
</reference>
<dbReference type="Pfam" id="PF00149">
    <property type="entry name" value="Metallophos"/>
    <property type="match status" value="1"/>
</dbReference>
<feature type="domain" description="Calcineurin-like phosphoesterase" evidence="1">
    <location>
        <begin position="3"/>
        <end position="279"/>
    </location>
</feature>
<protein>
    <recommendedName>
        <fullName evidence="1">Calcineurin-like phosphoesterase domain-containing protein</fullName>
    </recommendedName>
</protein>
<evidence type="ECO:0000313" key="2">
    <source>
        <dbReference type="EMBL" id="KAL0482848.1"/>
    </source>
</evidence>
<proteinExistence type="predicted"/>
<dbReference type="InterPro" id="IPR029052">
    <property type="entry name" value="Metallo-depent_PP-like"/>
</dbReference>